<keyword evidence="1" id="KW-1133">Transmembrane helix</keyword>
<reference evidence="2" key="1">
    <citation type="submission" date="2007-06" db="EMBL/GenBank/DDBJ databases">
        <title>Complete sequence of Methanococcus aeolicus Nankai-3.</title>
        <authorList>
            <consortium name="US DOE Joint Genome Institute"/>
            <person name="Copeland A."/>
            <person name="Lucas S."/>
            <person name="Lapidus A."/>
            <person name="Barry K."/>
            <person name="Glavina del Rio T."/>
            <person name="Dalin E."/>
            <person name="Tice H."/>
            <person name="Pitluck S."/>
            <person name="Chain P."/>
            <person name="Malfatti S."/>
            <person name="Shin M."/>
            <person name="Vergez L."/>
            <person name="Schmutz J."/>
            <person name="Larimer F."/>
            <person name="Land M."/>
            <person name="Hauser L."/>
            <person name="Kyrpides N."/>
            <person name="Lykidis A."/>
            <person name="Sieprawska-Lupa M."/>
            <person name="Whitman W.B."/>
            <person name="Richardson P."/>
        </authorList>
    </citation>
    <scope>NUCLEOTIDE SEQUENCE [LARGE SCALE GENOMIC DNA]</scope>
    <source>
        <strain evidence="2">Nankai-3</strain>
    </source>
</reference>
<dbReference type="OrthoDB" id="379473at2157"/>
<keyword evidence="1" id="KW-0812">Transmembrane</keyword>
<protein>
    <submittedName>
        <fullName evidence="2">Uncharacterized protein</fullName>
    </submittedName>
</protein>
<gene>
    <name evidence="2" type="ordered locus">Maeo_0239</name>
</gene>
<feature type="transmembrane region" description="Helical" evidence="1">
    <location>
        <begin position="5"/>
        <end position="23"/>
    </location>
</feature>
<dbReference type="KEGG" id="mae:Maeo_0239"/>
<organism evidence="2 3">
    <name type="scientific">Methanococcus aeolicus (strain ATCC BAA-1280 / DSM 17508 / OCM 812 / Nankai-3)</name>
    <dbReference type="NCBI Taxonomy" id="419665"/>
    <lineage>
        <taxon>Archaea</taxon>
        <taxon>Methanobacteriati</taxon>
        <taxon>Methanobacteriota</taxon>
        <taxon>Methanomada group</taxon>
        <taxon>Methanococci</taxon>
        <taxon>Methanococcales</taxon>
        <taxon>Methanococcaceae</taxon>
        <taxon>Methanococcus</taxon>
    </lineage>
</organism>
<dbReference type="AlphaFoldDB" id="A6UTK7"/>
<sequence>MDKKLIIGVGVLIIIPIAIFLYFNGADANTEPNTSPDTNYDDSVRLNLIVQGETGDSIKLNDKKIHIMAGLASYDPSKIGSCPYANIKIDGCGVNYEGATDDGGFATIPVYFAEKGTLTITCKYKNYEKTIYLRVE</sequence>
<dbReference type="EMBL" id="CP000743">
    <property type="protein sequence ID" value="ABR55829.1"/>
    <property type="molecule type" value="Genomic_DNA"/>
</dbReference>
<evidence type="ECO:0000256" key="1">
    <source>
        <dbReference type="SAM" id="Phobius"/>
    </source>
</evidence>
<dbReference type="RefSeq" id="WP_011972961.1">
    <property type="nucleotide sequence ID" value="NC_009635.1"/>
</dbReference>
<dbReference type="GeneID" id="5327508"/>
<evidence type="ECO:0000313" key="3">
    <source>
        <dbReference type="Proteomes" id="UP000001106"/>
    </source>
</evidence>
<evidence type="ECO:0000313" key="2">
    <source>
        <dbReference type="EMBL" id="ABR55829.1"/>
    </source>
</evidence>
<keyword evidence="1" id="KW-0472">Membrane</keyword>
<accession>A6UTK7</accession>
<keyword evidence="3" id="KW-1185">Reference proteome</keyword>
<dbReference type="Proteomes" id="UP000001106">
    <property type="component" value="Chromosome"/>
</dbReference>
<proteinExistence type="predicted"/>
<dbReference type="HOGENOM" id="CLU_1870707_0_0_2"/>
<name>A6UTK7_META3</name>